<gene>
    <name evidence="1" type="ORF">BV25DRAFT_1922853</name>
</gene>
<evidence type="ECO:0000313" key="1">
    <source>
        <dbReference type="EMBL" id="KAI0054270.1"/>
    </source>
</evidence>
<proteinExistence type="predicted"/>
<comment type="caution">
    <text evidence="1">The sequence shown here is derived from an EMBL/GenBank/DDBJ whole genome shotgun (WGS) entry which is preliminary data.</text>
</comment>
<organism evidence="1 2">
    <name type="scientific">Artomyces pyxidatus</name>
    <dbReference type="NCBI Taxonomy" id="48021"/>
    <lineage>
        <taxon>Eukaryota</taxon>
        <taxon>Fungi</taxon>
        <taxon>Dikarya</taxon>
        <taxon>Basidiomycota</taxon>
        <taxon>Agaricomycotina</taxon>
        <taxon>Agaricomycetes</taxon>
        <taxon>Russulales</taxon>
        <taxon>Auriscalpiaceae</taxon>
        <taxon>Artomyces</taxon>
    </lineage>
</organism>
<keyword evidence="2" id="KW-1185">Reference proteome</keyword>
<protein>
    <submittedName>
        <fullName evidence="1">Uncharacterized protein</fullName>
    </submittedName>
</protein>
<reference evidence="1" key="2">
    <citation type="journal article" date="2022" name="New Phytol.">
        <title>Evolutionary transition to the ectomycorrhizal habit in the genomes of a hyperdiverse lineage of mushroom-forming fungi.</title>
        <authorList>
            <person name="Looney B."/>
            <person name="Miyauchi S."/>
            <person name="Morin E."/>
            <person name="Drula E."/>
            <person name="Courty P.E."/>
            <person name="Kohler A."/>
            <person name="Kuo A."/>
            <person name="LaButti K."/>
            <person name="Pangilinan J."/>
            <person name="Lipzen A."/>
            <person name="Riley R."/>
            <person name="Andreopoulos W."/>
            <person name="He G."/>
            <person name="Johnson J."/>
            <person name="Nolan M."/>
            <person name="Tritt A."/>
            <person name="Barry K.W."/>
            <person name="Grigoriev I.V."/>
            <person name="Nagy L.G."/>
            <person name="Hibbett D."/>
            <person name="Henrissat B."/>
            <person name="Matheny P.B."/>
            <person name="Labbe J."/>
            <person name="Martin F.M."/>
        </authorList>
    </citation>
    <scope>NUCLEOTIDE SEQUENCE</scope>
    <source>
        <strain evidence="1">HHB10654</strain>
    </source>
</reference>
<dbReference type="EMBL" id="MU277564">
    <property type="protein sequence ID" value="KAI0054270.1"/>
    <property type="molecule type" value="Genomic_DNA"/>
</dbReference>
<accession>A0ACB8SE91</accession>
<reference evidence="1" key="1">
    <citation type="submission" date="2021-03" db="EMBL/GenBank/DDBJ databases">
        <authorList>
            <consortium name="DOE Joint Genome Institute"/>
            <person name="Ahrendt S."/>
            <person name="Looney B.P."/>
            <person name="Miyauchi S."/>
            <person name="Morin E."/>
            <person name="Drula E."/>
            <person name="Courty P.E."/>
            <person name="Chicoki N."/>
            <person name="Fauchery L."/>
            <person name="Kohler A."/>
            <person name="Kuo A."/>
            <person name="Labutti K."/>
            <person name="Pangilinan J."/>
            <person name="Lipzen A."/>
            <person name="Riley R."/>
            <person name="Andreopoulos W."/>
            <person name="He G."/>
            <person name="Johnson J."/>
            <person name="Barry K.W."/>
            <person name="Grigoriev I.V."/>
            <person name="Nagy L."/>
            <person name="Hibbett D."/>
            <person name="Henrissat B."/>
            <person name="Matheny P.B."/>
            <person name="Labbe J."/>
            <person name="Martin F."/>
        </authorList>
    </citation>
    <scope>NUCLEOTIDE SEQUENCE</scope>
    <source>
        <strain evidence="1">HHB10654</strain>
    </source>
</reference>
<dbReference type="Proteomes" id="UP000814140">
    <property type="component" value="Unassembled WGS sequence"/>
</dbReference>
<name>A0ACB8SE91_9AGAM</name>
<sequence length="117" mass="13351">MPASVFIIHSQEGLVESEHVFDTERDAWENDKKEEPVKVAEERSSREVVAHAGSIKVAEELKKHRAFLGSSSSVSRRYRRAPRRRCSGMGMSPLLLRPLSQSIDGWRDPHKPFAIFH</sequence>
<evidence type="ECO:0000313" key="2">
    <source>
        <dbReference type="Proteomes" id="UP000814140"/>
    </source>
</evidence>